<keyword evidence="1" id="KW-0560">Oxidoreductase</keyword>
<dbReference type="PANTHER" id="PTHR35176:SF6">
    <property type="entry name" value="HEME OXYGENASE HI_0854-RELATED"/>
    <property type="match status" value="1"/>
</dbReference>
<dbReference type="STRING" id="47855.GA0070606_6239"/>
<dbReference type="InterPro" id="IPR011576">
    <property type="entry name" value="Pyridox_Oxase_N"/>
</dbReference>
<keyword evidence="4" id="KW-1185">Reference proteome</keyword>
<dbReference type="SUPFAM" id="SSF50475">
    <property type="entry name" value="FMN-binding split barrel"/>
    <property type="match status" value="1"/>
</dbReference>
<dbReference type="InterPro" id="IPR052019">
    <property type="entry name" value="F420H2_bilvrd_red/Heme_oxyg"/>
</dbReference>
<reference evidence="4" key="1">
    <citation type="submission" date="2016-06" db="EMBL/GenBank/DDBJ databases">
        <authorList>
            <person name="Varghese N."/>
            <person name="Submissions Spin"/>
        </authorList>
    </citation>
    <scope>NUCLEOTIDE SEQUENCE [LARGE SCALE GENOMIC DNA]</scope>
    <source>
        <strain evidence="4">DSM 43903</strain>
    </source>
</reference>
<dbReference type="Pfam" id="PF01243">
    <property type="entry name" value="PNPOx_N"/>
    <property type="match status" value="1"/>
</dbReference>
<dbReference type="OrthoDB" id="156845at2"/>
<dbReference type="RefSeq" id="WP_091106761.1">
    <property type="nucleotide sequence ID" value="NZ_FMHZ01000002.1"/>
</dbReference>
<evidence type="ECO:0000313" key="3">
    <source>
        <dbReference type="EMBL" id="SCL72689.1"/>
    </source>
</evidence>
<dbReference type="GO" id="GO:0070967">
    <property type="term" value="F:coenzyme F420 binding"/>
    <property type="evidence" value="ECO:0007669"/>
    <property type="project" value="TreeGrafter"/>
</dbReference>
<gene>
    <name evidence="3" type="ORF">GA0070606_6239</name>
</gene>
<name>A0A1C6W272_9ACTN</name>
<protein>
    <submittedName>
        <fullName evidence="3">Pyridoxamine 5'-phosphate oxidase</fullName>
    </submittedName>
</protein>
<proteinExistence type="predicted"/>
<dbReference type="Proteomes" id="UP000199001">
    <property type="component" value="Unassembled WGS sequence"/>
</dbReference>
<dbReference type="GO" id="GO:0005829">
    <property type="term" value="C:cytosol"/>
    <property type="evidence" value="ECO:0007669"/>
    <property type="project" value="TreeGrafter"/>
</dbReference>
<evidence type="ECO:0000313" key="4">
    <source>
        <dbReference type="Proteomes" id="UP000199001"/>
    </source>
</evidence>
<dbReference type="EMBL" id="FMHZ01000002">
    <property type="protein sequence ID" value="SCL72689.1"/>
    <property type="molecule type" value="Genomic_DNA"/>
</dbReference>
<dbReference type="GO" id="GO:0016627">
    <property type="term" value="F:oxidoreductase activity, acting on the CH-CH group of donors"/>
    <property type="evidence" value="ECO:0007669"/>
    <property type="project" value="TreeGrafter"/>
</dbReference>
<feature type="domain" description="Pyridoxamine 5'-phosphate oxidase N-terminal" evidence="2">
    <location>
        <begin position="20"/>
        <end position="126"/>
    </location>
</feature>
<evidence type="ECO:0000259" key="2">
    <source>
        <dbReference type="Pfam" id="PF01243"/>
    </source>
</evidence>
<dbReference type="InterPro" id="IPR012349">
    <property type="entry name" value="Split_barrel_FMN-bd"/>
</dbReference>
<dbReference type="Gene3D" id="2.30.110.10">
    <property type="entry name" value="Electron Transport, Fmn-binding Protein, Chain A"/>
    <property type="match status" value="1"/>
</dbReference>
<evidence type="ECO:0000256" key="1">
    <source>
        <dbReference type="ARBA" id="ARBA00023002"/>
    </source>
</evidence>
<sequence>MTATTALPQGDLRLLDHPVARRLLASTELARVAYVAPDDTPRVLPMLFHFTGDEVVFCTFAGARKINDLRARPHVAVTIDTTTTPPQVLLLRGPVTVTDVDGLAPEYLAAHHRYGGQEQVDAVLADTGDQPVRMARIGLRPAWVGVLDFTTRFPGGGSADDFAARGRS</sequence>
<organism evidence="3 4">
    <name type="scientific">Micromonospora citrea</name>
    <dbReference type="NCBI Taxonomy" id="47855"/>
    <lineage>
        <taxon>Bacteria</taxon>
        <taxon>Bacillati</taxon>
        <taxon>Actinomycetota</taxon>
        <taxon>Actinomycetes</taxon>
        <taxon>Micromonosporales</taxon>
        <taxon>Micromonosporaceae</taxon>
        <taxon>Micromonospora</taxon>
    </lineage>
</organism>
<accession>A0A1C6W272</accession>
<dbReference type="AlphaFoldDB" id="A0A1C6W272"/>
<dbReference type="PANTHER" id="PTHR35176">
    <property type="entry name" value="HEME OXYGENASE HI_0854-RELATED"/>
    <property type="match status" value="1"/>
</dbReference>